<feature type="transmembrane region" description="Helical" evidence="1">
    <location>
        <begin position="6"/>
        <end position="23"/>
    </location>
</feature>
<evidence type="ECO:0000256" key="1">
    <source>
        <dbReference type="SAM" id="Phobius"/>
    </source>
</evidence>
<reference evidence="3 4" key="1">
    <citation type="journal article" date="2015" name="Stand. Genomic Sci.">
        <title>Genomic Encyclopedia of Bacterial and Archaeal Type Strains, Phase III: the genomes of soil and plant-associated and newly described type strains.</title>
        <authorList>
            <person name="Whitman W.B."/>
            <person name="Woyke T."/>
            <person name="Klenk H.P."/>
            <person name="Zhou Y."/>
            <person name="Lilburn T.G."/>
            <person name="Beck B.J."/>
            <person name="De Vos P."/>
            <person name="Vandamme P."/>
            <person name="Eisen J.A."/>
            <person name="Garrity G."/>
            <person name="Hugenholtz P."/>
            <person name="Kyrpides N.C."/>
        </authorList>
    </citation>
    <scope>NUCLEOTIDE SEQUENCE [LARGE SCALE GENOMIC DNA]</scope>
    <source>
        <strain evidence="3 4">CGMCC 1.10685</strain>
    </source>
</reference>
<dbReference type="Proteomes" id="UP000315112">
    <property type="component" value="Unassembled WGS sequence"/>
</dbReference>
<keyword evidence="1" id="KW-1133">Transmembrane helix</keyword>
<keyword evidence="5" id="KW-1185">Reference proteome</keyword>
<protein>
    <submittedName>
        <fullName evidence="2">DUF2818 family protein</fullName>
    </submittedName>
    <submittedName>
        <fullName evidence="3">Uncharacterized protein DUF2818</fullName>
    </submittedName>
</protein>
<feature type="transmembrane region" description="Helical" evidence="1">
    <location>
        <begin position="44"/>
        <end position="63"/>
    </location>
</feature>
<proteinExistence type="predicted"/>
<keyword evidence="1" id="KW-0812">Transmembrane</keyword>
<dbReference type="Pfam" id="PF10993">
    <property type="entry name" value="DUF2818"/>
    <property type="match status" value="1"/>
</dbReference>
<dbReference type="Proteomes" id="UP000437862">
    <property type="component" value="Chromosome"/>
</dbReference>
<accession>A0A562PEP2</accession>
<dbReference type="OrthoDB" id="5785537at2"/>
<evidence type="ECO:0000313" key="2">
    <source>
        <dbReference type="EMBL" id="QGZ38837.1"/>
    </source>
</evidence>
<dbReference type="EMBL" id="CP046904">
    <property type="protein sequence ID" value="QGZ38837.1"/>
    <property type="molecule type" value="Genomic_DNA"/>
</dbReference>
<reference evidence="3" key="2">
    <citation type="submission" date="2019-07" db="EMBL/GenBank/DDBJ databases">
        <authorList>
            <person name="Whitman W."/>
            <person name="Huntemann M."/>
            <person name="Clum A."/>
            <person name="Pillay M."/>
            <person name="Palaniappan K."/>
            <person name="Varghese N."/>
            <person name="Mikhailova N."/>
            <person name="Stamatis D."/>
            <person name="Reddy T."/>
            <person name="Daum C."/>
            <person name="Shapiro N."/>
            <person name="Ivanova N."/>
            <person name="Kyrpides N."/>
            <person name="Woyke T."/>
        </authorList>
    </citation>
    <scope>NUCLEOTIDE SEQUENCE</scope>
    <source>
        <strain evidence="3">CGMCC 1.10685</strain>
    </source>
</reference>
<dbReference type="InterPro" id="IPR016768">
    <property type="entry name" value="UCP019883"/>
</dbReference>
<gene>
    <name evidence="2" type="ORF">GO485_07090</name>
    <name evidence="3" type="ORF">IP92_05234</name>
</gene>
<dbReference type="RefSeq" id="WP_145880856.1">
    <property type="nucleotide sequence ID" value="NZ_CP046904.1"/>
</dbReference>
<evidence type="ECO:0000313" key="5">
    <source>
        <dbReference type="Proteomes" id="UP000437862"/>
    </source>
</evidence>
<dbReference type="AlphaFoldDB" id="A0A562PEP2"/>
<evidence type="ECO:0000313" key="4">
    <source>
        <dbReference type="Proteomes" id="UP000315112"/>
    </source>
</evidence>
<sequence>MDAGAAAWLVILAALLLANLPFFNDKVFAFVPLKGGAGRKAFPIRLVELTVLYFVVGALGIALEGRIGTVFPQTWEFYAISACVFIVFAFPGFVVRYLRKSR</sequence>
<reference evidence="2 5" key="3">
    <citation type="submission" date="2019-12" db="EMBL/GenBank/DDBJ databases">
        <title>Draft Genome Sequences of Six Type Strains of the Genus Massilia.</title>
        <authorList>
            <person name="Miess H."/>
            <person name="Frediansyah A."/>
            <person name="Goeker M."/>
            <person name="Gross H."/>
        </authorList>
    </citation>
    <scope>NUCLEOTIDE SEQUENCE [LARGE SCALE GENOMIC DNA]</scope>
    <source>
        <strain evidence="2 5">DSM 26639</strain>
    </source>
</reference>
<feature type="transmembrane region" description="Helical" evidence="1">
    <location>
        <begin position="75"/>
        <end position="98"/>
    </location>
</feature>
<name>A0A562PEP2_9BURK</name>
<dbReference type="EMBL" id="VLKW01000013">
    <property type="protein sequence ID" value="TWI42901.1"/>
    <property type="molecule type" value="Genomic_DNA"/>
</dbReference>
<organism evidence="3 4">
    <name type="scientific">Pseudoduganella flava</name>
    <dbReference type="NCBI Taxonomy" id="871742"/>
    <lineage>
        <taxon>Bacteria</taxon>
        <taxon>Pseudomonadati</taxon>
        <taxon>Pseudomonadota</taxon>
        <taxon>Betaproteobacteria</taxon>
        <taxon>Burkholderiales</taxon>
        <taxon>Oxalobacteraceae</taxon>
        <taxon>Telluria group</taxon>
        <taxon>Pseudoduganella</taxon>
    </lineage>
</organism>
<keyword evidence="1" id="KW-0472">Membrane</keyword>
<evidence type="ECO:0000313" key="3">
    <source>
        <dbReference type="EMBL" id="TWI42901.1"/>
    </source>
</evidence>
<dbReference type="PIRSF" id="PIRSF019883">
    <property type="entry name" value="UCP019883"/>
    <property type="match status" value="1"/>
</dbReference>